<evidence type="ECO:0000259" key="1">
    <source>
        <dbReference type="PROSITE" id="PS50835"/>
    </source>
</evidence>
<evidence type="ECO:0000313" key="2">
    <source>
        <dbReference type="Ensembl" id="ENSLBEP00000013497.1"/>
    </source>
</evidence>
<dbReference type="AlphaFoldDB" id="A0A3Q3F3Z9"/>
<reference evidence="2" key="1">
    <citation type="submission" date="2025-08" db="UniProtKB">
        <authorList>
            <consortium name="Ensembl"/>
        </authorList>
    </citation>
    <scope>IDENTIFICATION</scope>
</reference>
<name>A0A3Q3F3Z9_9LABR</name>
<feature type="domain" description="Ig-like" evidence="1">
    <location>
        <begin position="135"/>
        <end position="224"/>
    </location>
</feature>
<dbReference type="InterPro" id="IPR007110">
    <property type="entry name" value="Ig-like_dom"/>
</dbReference>
<dbReference type="PANTHER" id="PTHR46484">
    <property type="entry name" value="SI:CH211-171H4.5-RELATED"/>
    <property type="match status" value="1"/>
</dbReference>
<reference evidence="2" key="2">
    <citation type="submission" date="2025-09" db="UniProtKB">
        <authorList>
            <consortium name="Ensembl"/>
        </authorList>
    </citation>
    <scope>IDENTIFICATION</scope>
</reference>
<dbReference type="PROSITE" id="PS50835">
    <property type="entry name" value="IG_LIKE"/>
    <property type="match status" value="1"/>
</dbReference>
<evidence type="ECO:0000313" key="3">
    <source>
        <dbReference type="Proteomes" id="UP000261660"/>
    </source>
</evidence>
<dbReference type="Gene3D" id="2.60.40.10">
    <property type="entry name" value="Immunoglobulins"/>
    <property type="match status" value="2"/>
</dbReference>
<organism evidence="2 3">
    <name type="scientific">Labrus bergylta</name>
    <name type="common">ballan wrasse</name>
    <dbReference type="NCBI Taxonomy" id="56723"/>
    <lineage>
        <taxon>Eukaryota</taxon>
        <taxon>Metazoa</taxon>
        <taxon>Chordata</taxon>
        <taxon>Craniata</taxon>
        <taxon>Vertebrata</taxon>
        <taxon>Euteleostomi</taxon>
        <taxon>Actinopterygii</taxon>
        <taxon>Neopterygii</taxon>
        <taxon>Teleostei</taxon>
        <taxon>Neoteleostei</taxon>
        <taxon>Acanthomorphata</taxon>
        <taxon>Eupercaria</taxon>
        <taxon>Labriformes</taxon>
        <taxon>Labridae</taxon>
        <taxon>Labrus</taxon>
    </lineage>
</organism>
<dbReference type="Proteomes" id="UP000261660">
    <property type="component" value="Unplaced"/>
</dbReference>
<keyword evidence="3" id="KW-1185">Reference proteome</keyword>
<dbReference type="InParanoid" id="A0A3Q3F3Z9"/>
<accession>A0A3Q3F3Z9</accession>
<dbReference type="PANTHER" id="PTHR46484:SF7">
    <property type="entry name" value="MYELIN-ASSOCIATED GLYCOPROTEIN-LIKE-RELATED"/>
    <property type="match status" value="1"/>
</dbReference>
<proteinExistence type="predicted"/>
<protein>
    <recommendedName>
        <fullName evidence="1">Ig-like domain-containing protein</fullName>
    </recommendedName>
</protein>
<dbReference type="Ensembl" id="ENSLBET00000014222.1">
    <property type="protein sequence ID" value="ENSLBEP00000013497.1"/>
    <property type="gene ID" value="ENSLBEG00000010405.1"/>
</dbReference>
<dbReference type="InterPro" id="IPR013783">
    <property type="entry name" value="Ig-like_fold"/>
</dbReference>
<dbReference type="InterPro" id="IPR036179">
    <property type="entry name" value="Ig-like_dom_sf"/>
</dbReference>
<dbReference type="GeneTree" id="ENSGT01150000286924"/>
<sequence>MKCCFVLDTVTGNWTVSVQDVIEAVRGSSVTINCTFSCPPVKCDASKENLNRWIGFWKKKATIISTNLPKWKLPTKYRKRTLFLGNLQTHNCTMMLDGVRRTDTGPFYFRIELPQYGRSYSYTKNDVTIDVMSNPPVPSLSVQVRDKITASCSVSHSCPSYPPQFIWSHPGIVTLRSKKLNMWEWETVSTVTLKPLPIDFNKNLTCTVKYRGGKQARNSHEETNLMGIPLSLYLFNQMIGLQEKPIPRSCYSSI</sequence>
<dbReference type="SUPFAM" id="SSF48726">
    <property type="entry name" value="Immunoglobulin"/>
    <property type="match status" value="2"/>
</dbReference>
<dbReference type="STRING" id="56723.ENSLBEP00000013497"/>